<evidence type="ECO:0000256" key="10">
    <source>
        <dbReference type="ARBA" id="ARBA00023237"/>
    </source>
</evidence>
<keyword evidence="3" id="KW-0813">Transport</keyword>
<dbReference type="InterPro" id="IPR050298">
    <property type="entry name" value="Gram-neg_bact_OMP"/>
</dbReference>
<evidence type="ECO:0000256" key="4">
    <source>
        <dbReference type="ARBA" id="ARBA00022452"/>
    </source>
</evidence>
<accession>A0A847SJN7</accession>
<evidence type="ECO:0000256" key="3">
    <source>
        <dbReference type="ARBA" id="ARBA00022448"/>
    </source>
</evidence>
<comment type="caution">
    <text evidence="13">The sequence shown here is derived from an EMBL/GenBank/DDBJ whole genome shotgun (WGS) entry which is preliminary data.</text>
</comment>
<evidence type="ECO:0000256" key="9">
    <source>
        <dbReference type="ARBA" id="ARBA00023136"/>
    </source>
</evidence>
<dbReference type="PRINTS" id="PR00184">
    <property type="entry name" value="NEISSPPORIN"/>
</dbReference>
<dbReference type="Proteomes" id="UP000587991">
    <property type="component" value="Unassembled WGS sequence"/>
</dbReference>
<evidence type="ECO:0000256" key="7">
    <source>
        <dbReference type="ARBA" id="ARBA00023065"/>
    </source>
</evidence>
<name>A0A847SJN7_9NEIS</name>
<evidence type="ECO:0000256" key="6">
    <source>
        <dbReference type="ARBA" id="ARBA00022729"/>
    </source>
</evidence>
<evidence type="ECO:0000259" key="12">
    <source>
        <dbReference type="Pfam" id="PF13609"/>
    </source>
</evidence>
<dbReference type="InterPro" id="IPR002299">
    <property type="entry name" value="Porin_Neis"/>
</dbReference>
<evidence type="ECO:0000256" key="2">
    <source>
        <dbReference type="ARBA" id="ARBA00011233"/>
    </source>
</evidence>
<feature type="chain" id="PRO_5032992785" evidence="11">
    <location>
        <begin position="20"/>
        <end position="341"/>
    </location>
</feature>
<keyword evidence="8" id="KW-0626">Porin</keyword>
<comment type="subcellular location">
    <subcellularLocation>
        <location evidence="1">Cell outer membrane</location>
        <topology evidence="1">Multi-pass membrane protein</topology>
    </subcellularLocation>
</comment>
<dbReference type="AlphaFoldDB" id="A0A847SJN7"/>
<keyword evidence="10" id="KW-0998">Cell outer membrane</keyword>
<sequence>MKKLIAVAVLGALAAPAFADSGNVTISGYVRGGLQILNSDANYARQSEIKGESKVVAGDKTRQTQIDGRGQIQFNMSEDLGNGLTAVGQIRSRFSLDGSNYDEGDTKRDGTFGNHNTWVGLKGSFGQVRLGRGEDNFGDGKYDALELYGDVLHGRKSGTGNMVRYDLPAMGGFTGSLQWSTKENKSTTERAETGTSLRVDYDASNWGVGFAYDRQNHAYDDTAAKYYNVNTWEITGGVKFGDWTIGAEYQQWKKSTATPKQKAFTLYAGASFGKVDFQIQAGRERNVGFNSDVKATTWSVGMNYNLSKRSKFFAEAVSYKQRSSTSTTKPSRFFVGMKHSF</sequence>
<dbReference type="RefSeq" id="WP_168877795.1">
    <property type="nucleotide sequence ID" value="NZ_JABAIM010000003.1"/>
</dbReference>
<dbReference type="GO" id="GO:0015288">
    <property type="term" value="F:porin activity"/>
    <property type="evidence" value="ECO:0007669"/>
    <property type="project" value="UniProtKB-KW"/>
</dbReference>
<organism evidence="13 14">
    <name type="scientific">Leeia aquatica</name>
    <dbReference type="NCBI Taxonomy" id="2725557"/>
    <lineage>
        <taxon>Bacteria</taxon>
        <taxon>Pseudomonadati</taxon>
        <taxon>Pseudomonadota</taxon>
        <taxon>Betaproteobacteria</taxon>
        <taxon>Neisseriales</taxon>
        <taxon>Leeiaceae</taxon>
        <taxon>Leeia</taxon>
    </lineage>
</organism>
<dbReference type="EMBL" id="JABAIM010000003">
    <property type="protein sequence ID" value="NLR76122.1"/>
    <property type="molecule type" value="Genomic_DNA"/>
</dbReference>
<feature type="domain" description="Porin" evidence="12">
    <location>
        <begin position="6"/>
        <end position="321"/>
    </location>
</feature>
<dbReference type="InterPro" id="IPR023614">
    <property type="entry name" value="Porin_dom_sf"/>
</dbReference>
<protein>
    <submittedName>
        <fullName evidence="13">Porin</fullName>
    </submittedName>
</protein>
<keyword evidence="9" id="KW-0472">Membrane</keyword>
<comment type="subunit">
    <text evidence="2">Homotrimer.</text>
</comment>
<dbReference type="PANTHER" id="PTHR34501:SF9">
    <property type="entry name" value="MAJOR OUTER MEMBRANE PROTEIN P.IA"/>
    <property type="match status" value="1"/>
</dbReference>
<dbReference type="CDD" id="cd00342">
    <property type="entry name" value="gram_neg_porins"/>
    <property type="match status" value="1"/>
</dbReference>
<dbReference type="GO" id="GO:0009279">
    <property type="term" value="C:cell outer membrane"/>
    <property type="evidence" value="ECO:0007669"/>
    <property type="project" value="UniProtKB-SubCell"/>
</dbReference>
<feature type="signal peptide" evidence="11">
    <location>
        <begin position="1"/>
        <end position="19"/>
    </location>
</feature>
<gene>
    <name evidence="13" type="ORF">HF682_13235</name>
</gene>
<keyword evidence="6 11" id="KW-0732">Signal</keyword>
<dbReference type="PANTHER" id="PTHR34501">
    <property type="entry name" value="PROTEIN YDDL-RELATED"/>
    <property type="match status" value="1"/>
</dbReference>
<keyword evidence="4" id="KW-1134">Transmembrane beta strand</keyword>
<evidence type="ECO:0000313" key="13">
    <source>
        <dbReference type="EMBL" id="NLR76122.1"/>
    </source>
</evidence>
<proteinExistence type="predicted"/>
<evidence type="ECO:0000256" key="5">
    <source>
        <dbReference type="ARBA" id="ARBA00022692"/>
    </source>
</evidence>
<evidence type="ECO:0000313" key="14">
    <source>
        <dbReference type="Proteomes" id="UP000587991"/>
    </source>
</evidence>
<dbReference type="GO" id="GO:0046930">
    <property type="term" value="C:pore complex"/>
    <property type="evidence" value="ECO:0007669"/>
    <property type="project" value="UniProtKB-KW"/>
</dbReference>
<keyword evidence="5" id="KW-0812">Transmembrane</keyword>
<evidence type="ECO:0000256" key="8">
    <source>
        <dbReference type="ARBA" id="ARBA00023114"/>
    </source>
</evidence>
<keyword evidence="14" id="KW-1185">Reference proteome</keyword>
<reference evidence="13 14" key="1">
    <citation type="submission" date="2020-04" db="EMBL/GenBank/DDBJ databases">
        <title>Draft genome of Leeia sp. IMCC25680.</title>
        <authorList>
            <person name="Song J."/>
            <person name="Cho J.-C."/>
        </authorList>
    </citation>
    <scope>NUCLEOTIDE SEQUENCE [LARGE SCALE GENOMIC DNA]</scope>
    <source>
        <strain evidence="13 14">IMCC25680</strain>
    </source>
</reference>
<evidence type="ECO:0000256" key="11">
    <source>
        <dbReference type="SAM" id="SignalP"/>
    </source>
</evidence>
<evidence type="ECO:0000256" key="1">
    <source>
        <dbReference type="ARBA" id="ARBA00004571"/>
    </source>
</evidence>
<dbReference type="Gene3D" id="2.40.160.10">
    <property type="entry name" value="Porin"/>
    <property type="match status" value="1"/>
</dbReference>
<keyword evidence="7" id="KW-0406">Ion transport</keyword>
<dbReference type="Pfam" id="PF13609">
    <property type="entry name" value="Porin_4"/>
    <property type="match status" value="1"/>
</dbReference>
<dbReference type="InterPro" id="IPR033900">
    <property type="entry name" value="Gram_neg_porin_domain"/>
</dbReference>
<dbReference type="SUPFAM" id="SSF56935">
    <property type="entry name" value="Porins"/>
    <property type="match status" value="1"/>
</dbReference>
<dbReference type="GO" id="GO:0006811">
    <property type="term" value="P:monoatomic ion transport"/>
    <property type="evidence" value="ECO:0007669"/>
    <property type="project" value="UniProtKB-KW"/>
</dbReference>